<dbReference type="STRING" id="1128398.Curi_c07800"/>
<evidence type="ECO:0000256" key="1">
    <source>
        <dbReference type="ARBA" id="ARBA00001966"/>
    </source>
</evidence>
<dbReference type="Proteomes" id="UP000006094">
    <property type="component" value="Chromosome"/>
</dbReference>
<dbReference type="SFLD" id="SFLDS00029">
    <property type="entry name" value="Radical_SAM"/>
    <property type="match status" value="1"/>
</dbReference>
<dbReference type="InterPro" id="IPR000385">
    <property type="entry name" value="MoaA_NifB_PqqE_Fe-S-bd_CS"/>
</dbReference>
<dbReference type="InterPro" id="IPR058240">
    <property type="entry name" value="rSAM_sf"/>
</dbReference>
<dbReference type="InterPro" id="IPR007197">
    <property type="entry name" value="rSAM"/>
</dbReference>
<name>K0AVI3_GOTA9</name>
<dbReference type="SFLD" id="SFLDG01386">
    <property type="entry name" value="main_SPASM_domain-containing"/>
    <property type="match status" value="1"/>
</dbReference>
<dbReference type="EMBL" id="CP003326">
    <property type="protein sequence ID" value="AFS77853.1"/>
    <property type="molecule type" value="Genomic_DNA"/>
</dbReference>
<dbReference type="SUPFAM" id="SSF102114">
    <property type="entry name" value="Radical SAM enzymes"/>
    <property type="match status" value="1"/>
</dbReference>
<dbReference type="KEGG" id="cad:Curi_c07800"/>
<dbReference type="AlphaFoldDB" id="K0AVI3"/>
<dbReference type="GO" id="GO:0046872">
    <property type="term" value="F:metal ion binding"/>
    <property type="evidence" value="ECO:0007669"/>
    <property type="project" value="UniProtKB-KW"/>
</dbReference>
<keyword evidence="5" id="KW-0408">Iron</keyword>
<protein>
    <submittedName>
        <fullName evidence="8">Radical SAM domain-containing protein</fullName>
    </submittedName>
</protein>
<dbReference type="GO" id="GO:0016491">
    <property type="term" value="F:oxidoreductase activity"/>
    <property type="evidence" value="ECO:0007669"/>
    <property type="project" value="InterPro"/>
</dbReference>
<dbReference type="SFLD" id="SFLDG01067">
    <property type="entry name" value="SPASM/twitch_domain_containing"/>
    <property type="match status" value="1"/>
</dbReference>
<dbReference type="InterPro" id="IPR023885">
    <property type="entry name" value="4Fe4S-binding_SPASM_dom"/>
</dbReference>
<dbReference type="HOGENOM" id="CLU_009273_3_3_9"/>
<organism evidence="8 9">
    <name type="scientific">Gottschalkia acidurici (strain ATCC 7906 / DSM 604 / BCRC 14475 / CIP 104303 / KCTC 5404 / NCIMB 10678 / 9a)</name>
    <name type="common">Clostridium acidurici</name>
    <dbReference type="NCBI Taxonomy" id="1128398"/>
    <lineage>
        <taxon>Bacteria</taxon>
        <taxon>Bacillati</taxon>
        <taxon>Bacillota</taxon>
        <taxon>Tissierellia</taxon>
        <taxon>Tissierellales</taxon>
        <taxon>Gottschalkiaceae</taxon>
        <taxon>Gottschalkia</taxon>
    </lineage>
</organism>
<keyword evidence="9" id="KW-1185">Reference proteome</keyword>
<evidence type="ECO:0000256" key="2">
    <source>
        <dbReference type="ARBA" id="ARBA00022485"/>
    </source>
</evidence>
<dbReference type="InterPro" id="IPR013785">
    <property type="entry name" value="Aldolase_TIM"/>
</dbReference>
<dbReference type="PANTHER" id="PTHR43273:SF8">
    <property type="entry name" value="RADICAL SAM DOMAIN PROTEIN"/>
    <property type="match status" value="1"/>
</dbReference>
<evidence type="ECO:0000256" key="5">
    <source>
        <dbReference type="ARBA" id="ARBA00023004"/>
    </source>
</evidence>
<reference evidence="8 9" key="1">
    <citation type="journal article" date="2012" name="PLoS ONE">
        <title>The purine-utilizing bacterium Clostridium acidurici 9a: a genome-guided metabolic reconsideration.</title>
        <authorList>
            <person name="Hartwich K."/>
            <person name="Poehlein A."/>
            <person name="Daniel R."/>
        </authorList>
    </citation>
    <scope>NUCLEOTIDE SEQUENCE [LARGE SCALE GENOMIC DNA]</scope>
    <source>
        <strain evidence="9">ATCC 7906 / DSM 604 / BCRC 14475 / CIP 104303 / KCTC 5404 / NCIMB 10678 / 9a</strain>
    </source>
</reference>
<comment type="cofactor">
    <cofactor evidence="1">
        <name>[4Fe-4S] cluster</name>
        <dbReference type="ChEBI" id="CHEBI:49883"/>
    </cofactor>
</comment>
<dbReference type="SFLD" id="SFLDG01384">
    <property type="entry name" value="thioether_bond_formation_requi"/>
    <property type="match status" value="1"/>
</dbReference>
<evidence type="ECO:0000313" key="8">
    <source>
        <dbReference type="EMBL" id="AFS77853.1"/>
    </source>
</evidence>
<evidence type="ECO:0000256" key="6">
    <source>
        <dbReference type="ARBA" id="ARBA00023014"/>
    </source>
</evidence>
<keyword evidence="2" id="KW-0004">4Fe-4S</keyword>
<evidence type="ECO:0000313" key="9">
    <source>
        <dbReference type="Proteomes" id="UP000006094"/>
    </source>
</evidence>
<dbReference type="PROSITE" id="PS51918">
    <property type="entry name" value="RADICAL_SAM"/>
    <property type="match status" value="1"/>
</dbReference>
<dbReference type="InterPro" id="IPR023867">
    <property type="entry name" value="Sulphatase_maturase_rSAM"/>
</dbReference>
<dbReference type="Gene3D" id="3.20.20.70">
    <property type="entry name" value="Aldolase class I"/>
    <property type="match status" value="1"/>
</dbReference>
<keyword evidence="4" id="KW-0479">Metal-binding</keyword>
<keyword evidence="3" id="KW-0949">S-adenosyl-L-methionine</keyword>
<dbReference type="eggNOG" id="COG0641">
    <property type="taxonomic scope" value="Bacteria"/>
</dbReference>
<sequence length="474" mass="55452">MDMEKAIESPFLPLIVEDKFFIYDGGSATLSEVNRIIYDILNLNKMYNLYDDDDCIDIIRSLKKDFSSKEINEAIQTIKDYNKDGFLKYKGKVYELFNEKYECDERDSFTGCLWINISHDCNLRCNYCFGNGGDYGHKRMLMTRDTAKKCIDYWFSNINKEQKFFEVAFFGGEPLMNQDTMFFTVDYINSLLQSINAKARYNITTNGTILNDDIIKLFCDNNFKISISIDGIEKMHNKNRPYASGKGSFNDIVNNVKKLQPHIKNISSQITLTKSDIPFLKQSVQKLWDIGINLVYSNLVFSKDELYEYEDYETLDSQVRELSEITYNNIIEGREHTYNGLVRLVGNIHKKNFSTNCFFWHNGAFIFSPEGIAHKCYRFIGNEEYSIGNIEDKDLELLKHRFKKEKIEKCLNCWAQLYCGDGCAYENYIYGNNINTPSDQWCTKTKILLKESLTLYAKLMSNNPEKAKEFFKWR</sequence>
<dbReference type="Pfam" id="PF04055">
    <property type="entry name" value="Radical_SAM"/>
    <property type="match status" value="1"/>
</dbReference>
<dbReference type="PROSITE" id="PS01305">
    <property type="entry name" value="MOAA_NIFB_PQQE"/>
    <property type="match status" value="1"/>
</dbReference>
<gene>
    <name evidence="8" type="ordered locus">Curi_c07800</name>
</gene>
<dbReference type="CDD" id="cd01335">
    <property type="entry name" value="Radical_SAM"/>
    <property type="match status" value="1"/>
</dbReference>
<keyword evidence="6" id="KW-0411">Iron-sulfur</keyword>
<dbReference type="PANTHER" id="PTHR43273">
    <property type="entry name" value="ANAEROBIC SULFATASE-MATURATING ENZYME HOMOLOG ASLB-RELATED"/>
    <property type="match status" value="1"/>
</dbReference>
<evidence type="ECO:0000256" key="4">
    <source>
        <dbReference type="ARBA" id="ARBA00022723"/>
    </source>
</evidence>
<evidence type="ECO:0000256" key="3">
    <source>
        <dbReference type="ARBA" id="ARBA00022691"/>
    </source>
</evidence>
<proteinExistence type="predicted"/>
<dbReference type="NCBIfam" id="TIGR04085">
    <property type="entry name" value="rSAM_more_4Fe4S"/>
    <property type="match status" value="1"/>
</dbReference>
<dbReference type="GO" id="GO:0051539">
    <property type="term" value="F:4 iron, 4 sulfur cluster binding"/>
    <property type="evidence" value="ECO:0007669"/>
    <property type="project" value="UniProtKB-KW"/>
</dbReference>
<evidence type="ECO:0000259" key="7">
    <source>
        <dbReference type="PROSITE" id="PS51918"/>
    </source>
</evidence>
<feature type="domain" description="Radical SAM core" evidence="7">
    <location>
        <begin position="107"/>
        <end position="332"/>
    </location>
</feature>
<accession>K0AVI3</accession>